<dbReference type="GO" id="GO:0001401">
    <property type="term" value="C:SAM complex"/>
    <property type="evidence" value="ECO:0007669"/>
    <property type="project" value="InterPro"/>
</dbReference>
<evidence type="ECO:0008006" key="12">
    <source>
        <dbReference type="Google" id="ProtNLM"/>
    </source>
</evidence>
<evidence type="ECO:0000256" key="8">
    <source>
        <dbReference type="SAM" id="Phobius"/>
    </source>
</evidence>
<dbReference type="AlphaFoldDB" id="A0A1B6EU28"/>
<dbReference type="GO" id="GO:0007005">
    <property type="term" value="P:mitochondrion organization"/>
    <property type="evidence" value="ECO:0007669"/>
    <property type="project" value="TreeGrafter"/>
</dbReference>
<evidence type="ECO:0000259" key="10">
    <source>
        <dbReference type="Pfam" id="PF17171"/>
    </source>
</evidence>
<dbReference type="GO" id="GO:0015031">
    <property type="term" value="P:protein transport"/>
    <property type="evidence" value="ECO:0007669"/>
    <property type="project" value="UniProtKB-KW"/>
</dbReference>
<dbReference type="InterPro" id="IPR040079">
    <property type="entry name" value="Glutathione_S-Trfase"/>
</dbReference>
<keyword evidence="8" id="KW-1133">Transmembrane helix</keyword>
<dbReference type="InterPro" id="IPR033468">
    <property type="entry name" value="Metaxin_GST"/>
</dbReference>
<name>A0A1B6EU28_9HEMI</name>
<dbReference type="PANTHER" id="PTHR12289:SF41">
    <property type="entry name" value="FAILED AXON CONNECTIONS-RELATED"/>
    <property type="match status" value="1"/>
</dbReference>
<evidence type="ECO:0000256" key="7">
    <source>
        <dbReference type="ARBA" id="ARBA00023136"/>
    </source>
</evidence>
<keyword evidence="7 8" id="KW-0472">Membrane</keyword>
<dbReference type="EMBL" id="GECZ01028274">
    <property type="protein sequence ID" value="JAS41495.1"/>
    <property type="molecule type" value="Transcribed_RNA"/>
</dbReference>
<feature type="transmembrane region" description="Helical" evidence="8">
    <location>
        <begin position="273"/>
        <end position="293"/>
    </location>
</feature>
<comment type="subcellular location">
    <subcellularLocation>
        <location evidence="1">Mitochondrion outer membrane</location>
    </subcellularLocation>
</comment>
<accession>A0A1B6EU28</accession>
<dbReference type="CDD" id="cd03078">
    <property type="entry name" value="GST_N_Metaxin1_like"/>
    <property type="match status" value="1"/>
</dbReference>
<dbReference type="PANTHER" id="PTHR12289">
    <property type="entry name" value="METAXIN RELATED"/>
    <property type="match status" value="1"/>
</dbReference>
<evidence type="ECO:0000259" key="9">
    <source>
        <dbReference type="Pfam" id="PF10568"/>
    </source>
</evidence>
<keyword evidence="8" id="KW-0812">Transmembrane</keyword>
<evidence type="ECO:0000256" key="1">
    <source>
        <dbReference type="ARBA" id="ARBA00004294"/>
    </source>
</evidence>
<dbReference type="InterPro" id="IPR036282">
    <property type="entry name" value="Glutathione-S-Trfase_C_sf"/>
</dbReference>
<dbReference type="Pfam" id="PF17171">
    <property type="entry name" value="GST_C_6"/>
    <property type="match status" value="1"/>
</dbReference>
<evidence type="ECO:0000256" key="6">
    <source>
        <dbReference type="ARBA" id="ARBA00023128"/>
    </source>
</evidence>
<dbReference type="InterPro" id="IPR019564">
    <property type="entry name" value="Sam37/metaxin_N"/>
</dbReference>
<keyword evidence="6" id="KW-0496">Mitochondrion</keyword>
<dbReference type="CDD" id="cd03212">
    <property type="entry name" value="GST_C_Metaxin1_3"/>
    <property type="match status" value="1"/>
</dbReference>
<gene>
    <name evidence="11" type="ORF">g.18603</name>
</gene>
<dbReference type="InterPro" id="IPR050931">
    <property type="entry name" value="Mito_Protein_Transport_Metaxin"/>
</dbReference>
<evidence type="ECO:0000256" key="2">
    <source>
        <dbReference type="ARBA" id="ARBA00009170"/>
    </source>
</evidence>
<organism evidence="11">
    <name type="scientific">Cuerna arida</name>
    <dbReference type="NCBI Taxonomy" id="1464854"/>
    <lineage>
        <taxon>Eukaryota</taxon>
        <taxon>Metazoa</taxon>
        <taxon>Ecdysozoa</taxon>
        <taxon>Arthropoda</taxon>
        <taxon>Hexapoda</taxon>
        <taxon>Insecta</taxon>
        <taxon>Pterygota</taxon>
        <taxon>Neoptera</taxon>
        <taxon>Paraneoptera</taxon>
        <taxon>Hemiptera</taxon>
        <taxon>Auchenorrhyncha</taxon>
        <taxon>Membracoidea</taxon>
        <taxon>Cicadellidae</taxon>
        <taxon>Cicadellinae</taxon>
        <taxon>Proconiini</taxon>
        <taxon>Cuerna</taxon>
    </lineage>
</organism>
<feature type="domain" description="Metaxin glutathione S-transferase" evidence="10">
    <location>
        <begin position="171"/>
        <end position="234"/>
    </location>
</feature>
<dbReference type="Pfam" id="PF10568">
    <property type="entry name" value="Tom37"/>
    <property type="match status" value="1"/>
</dbReference>
<evidence type="ECO:0000256" key="3">
    <source>
        <dbReference type="ARBA" id="ARBA00022448"/>
    </source>
</evidence>
<keyword evidence="3" id="KW-0813">Transport</keyword>
<keyword evidence="4" id="KW-1000">Mitochondrion outer membrane</keyword>
<reference evidence="11" key="1">
    <citation type="submission" date="2015-11" db="EMBL/GenBank/DDBJ databases">
        <title>De novo transcriptome assembly of four potential Pierce s Disease insect vectors from Arizona vineyards.</title>
        <authorList>
            <person name="Tassone E.E."/>
        </authorList>
    </citation>
    <scope>NUCLEOTIDE SEQUENCE</scope>
</reference>
<evidence type="ECO:0000256" key="5">
    <source>
        <dbReference type="ARBA" id="ARBA00022927"/>
    </source>
</evidence>
<proteinExistence type="inferred from homology"/>
<evidence type="ECO:0000256" key="4">
    <source>
        <dbReference type="ARBA" id="ARBA00022787"/>
    </source>
</evidence>
<protein>
    <recommendedName>
        <fullName evidence="12">Metaxin-1</fullName>
    </recommendedName>
</protein>
<keyword evidence="5" id="KW-0653">Protein transport</keyword>
<evidence type="ECO:0000313" key="11">
    <source>
        <dbReference type="EMBL" id="JAS41495.1"/>
    </source>
</evidence>
<sequence>MNQAMELDIWKGDWGLASIDLDCLRLVTYCKFAGAPILINIKNHTLKTPNGKLPVFRHYKRTLCSYEAVSSYLTSKNLSPDFGLTQKQKADVVAFTMFLKEFLYPALLYVWWVDERNRVNLTRKWFAKTLPFPLSMFYPDRYHKAAQESVEALYPHIENEQVLENEISEKAMQCITAISHRLGTQEFMFGAHPTSIDATLFAYLAPLVKAPFPNGKLKTHVVSHNNLLKYVTRISQRYFAAETQAFEAQKLQEQANDVGAQTNNFPHKRRNQILATGIAFMAMAGYAVSTGLLQIPSKWFSRYVDPPRTLRIPIRYE</sequence>
<dbReference type="SFLD" id="SFLDS00019">
    <property type="entry name" value="Glutathione_Transferase_(cytos"/>
    <property type="match status" value="1"/>
</dbReference>
<comment type="similarity">
    <text evidence="2">Belongs to the metaxin family.</text>
</comment>
<dbReference type="SFLD" id="SFLDG01180">
    <property type="entry name" value="SUF1"/>
    <property type="match status" value="1"/>
</dbReference>
<dbReference type="Gene3D" id="1.20.1050.10">
    <property type="match status" value="1"/>
</dbReference>
<dbReference type="SUPFAM" id="SSF47616">
    <property type="entry name" value="GST C-terminal domain-like"/>
    <property type="match status" value="1"/>
</dbReference>
<feature type="domain" description="Mitochondrial outer membrane transport complex Sam37/metaxin N-terminal" evidence="9">
    <location>
        <begin position="23"/>
        <end position="142"/>
    </location>
</feature>